<dbReference type="RefSeq" id="WP_262840964.1">
    <property type="nucleotide sequence ID" value="NZ_JANZYP010000003.1"/>
</dbReference>
<evidence type="ECO:0000313" key="3">
    <source>
        <dbReference type="Proteomes" id="UP001595891"/>
    </source>
</evidence>
<dbReference type="Proteomes" id="UP001595891">
    <property type="component" value="Unassembled WGS sequence"/>
</dbReference>
<feature type="chain" id="PRO_5046831506" evidence="1">
    <location>
        <begin position="29"/>
        <end position="155"/>
    </location>
</feature>
<dbReference type="EMBL" id="JBHSFN010000001">
    <property type="protein sequence ID" value="MFC4584927.1"/>
    <property type="molecule type" value="Genomic_DNA"/>
</dbReference>
<sequence>MSTSISRRLRARAAALLAVLVGATTLMAAAGAPAGAAVCVTNGHVYANGGNVKYETDPINGPTGTIGVYRNAIIKFGGNGLKTNEDPFWDIYREGDGAYISTFIGSRTGGNCVSNEKFVVINLPSGPYIFRATYEPGNSGGVIRSQAHVRVYVYF</sequence>
<evidence type="ECO:0000256" key="1">
    <source>
        <dbReference type="SAM" id="SignalP"/>
    </source>
</evidence>
<organism evidence="2 3">
    <name type="scientific">Sphaerisporangium corydalis</name>
    <dbReference type="NCBI Taxonomy" id="1441875"/>
    <lineage>
        <taxon>Bacteria</taxon>
        <taxon>Bacillati</taxon>
        <taxon>Actinomycetota</taxon>
        <taxon>Actinomycetes</taxon>
        <taxon>Streptosporangiales</taxon>
        <taxon>Streptosporangiaceae</taxon>
        <taxon>Sphaerisporangium</taxon>
    </lineage>
</organism>
<feature type="signal peptide" evidence="1">
    <location>
        <begin position="1"/>
        <end position="28"/>
    </location>
</feature>
<name>A0ABV9E5Y9_9ACTN</name>
<evidence type="ECO:0000313" key="2">
    <source>
        <dbReference type="EMBL" id="MFC4584927.1"/>
    </source>
</evidence>
<keyword evidence="3" id="KW-1185">Reference proteome</keyword>
<accession>A0ABV9E5Y9</accession>
<gene>
    <name evidence="2" type="ORF">ACFO8L_02500</name>
</gene>
<comment type="caution">
    <text evidence="2">The sequence shown here is derived from an EMBL/GenBank/DDBJ whole genome shotgun (WGS) entry which is preliminary data.</text>
</comment>
<proteinExistence type="predicted"/>
<keyword evidence="1" id="KW-0732">Signal</keyword>
<protein>
    <submittedName>
        <fullName evidence="2">Uncharacterized protein</fullName>
    </submittedName>
</protein>
<reference evidence="3" key="1">
    <citation type="journal article" date="2019" name="Int. J. Syst. Evol. Microbiol.">
        <title>The Global Catalogue of Microorganisms (GCM) 10K type strain sequencing project: providing services to taxonomists for standard genome sequencing and annotation.</title>
        <authorList>
            <consortium name="The Broad Institute Genomics Platform"/>
            <consortium name="The Broad Institute Genome Sequencing Center for Infectious Disease"/>
            <person name="Wu L."/>
            <person name="Ma J."/>
        </authorList>
    </citation>
    <scope>NUCLEOTIDE SEQUENCE [LARGE SCALE GENOMIC DNA]</scope>
    <source>
        <strain evidence="3">CCUG 49560</strain>
    </source>
</reference>